<protein>
    <submittedName>
        <fullName evidence="2">Uncharacterized protein</fullName>
    </submittedName>
</protein>
<sequence>MLRAEDLQSVQVDGAPQIAAQAPLLAGMVADAGQQARQGQITFQLFAGIAPAAFGGMAQEGARVQTQRTQGLATGRALLRAAGLHFMQRALAVHGNAHGDLGMPAGRGPASSCPMARQATDTAHGTPAAGREEKTVQGKTASLQQDAVSLVCI</sequence>
<dbReference type="Proteomes" id="UP000003676">
    <property type="component" value="Unassembled WGS sequence"/>
</dbReference>
<dbReference type="HOGENOM" id="CLU_1710327_0_0_7"/>
<name>B6WQZ7_9BACT</name>
<evidence type="ECO:0000313" key="2">
    <source>
        <dbReference type="EMBL" id="EEB34604.1"/>
    </source>
</evidence>
<evidence type="ECO:0000313" key="3">
    <source>
        <dbReference type="Proteomes" id="UP000003676"/>
    </source>
</evidence>
<organism evidence="2 3">
    <name type="scientific">Desulfovibrio piger ATCC 29098</name>
    <dbReference type="NCBI Taxonomy" id="411464"/>
    <lineage>
        <taxon>Bacteria</taxon>
        <taxon>Pseudomonadati</taxon>
        <taxon>Thermodesulfobacteriota</taxon>
        <taxon>Desulfovibrionia</taxon>
        <taxon>Desulfovibrionales</taxon>
        <taxon>Desulfovibrionaceae</taxon>
        <taxon>Desulfovibrio</taxon>
    </lineage>
</organism>
<feature type="region of interest" description="Disordered" evidence="1">
    <location>
        <begin position="107"/>
        <end position="132"/>
    </location>
</feature>
<reference evidence="2 3" key="2">
    <citation type="submission" date="2008-10" db="EMBL/GenBank/DDBJ databases">
        <authorList>
            <person name="Fulton L."/>
            <person name="Clifton S."/>
            <person name="Fulton B."/>
            <person name="Xu J."/>
            <person name="Minx P."/>
            <person name="Pepin K.H."/>
            <person name="Johnson M."/>
            <person name="Bhonagiri V."/>
            <person name="Nash W.E."/>
            <person name="Mardis E.R."/>
            <person name="Wilson R.K."/>
        </authorList>
    </citation>
    <scope>NUCLEOTIDE SEQUENCE [LARGE SCALE GENOMIC DNA]</scope>
    <source>
        <strain evidence="2 3">ATCC 29098</strain>
    </source>
</reference>
<gene>
    <name evidence="2" type="ORF">DESPIG_00477</name>
</gene>
<evidence type="ECO:0000256" key="1">
    <source>
        <dbReference type="SAM" id="MobiDB-lite"/>
    </source>
</evidence>
<reference evidence="2 3" key="1">
    <citation type="submission" date="2008-10" db="EMBL/GenBank/DDBJ databases">
        <title>Draft genome sequence of Desulvovibrio piger (ATCC 29098).</title>
        <authorList>
            <person name="Sudarsanam P."/>
            <person name="Ley R."/>
            <person name="Guruge J."/>
            <person name="Turnbaugh P.J."/>
            <person name="Mahowald M."/>
            <person name="Liep D."/>
            <person name="Gordon J."/>
        </authorList>
    </citation>
    <scope>NUCLEOTIDE SEQUENCE [LARGE SCALE GENOMIC DNA]</scope>
    <source>
        <strain evidence="2 3">ATCC 29098</strain>
    </source>
</reference>
<proteinExistence type="predicted"/>
<accession>B6WQZ7</accession>
<dbReference type="AlphaFoldDB" id="B6WQZ7"/>
<comment type="caution">
    <text evidence="2">The sequence shown here is derived from an EMBL/GenBank/DDBJ whole genome shotgun (WGS) entry which is preliminary data.</text>
</comment>
<dbReference type="EMBL" id="ABXU01000021">
    <property type="protein sequence ID" value="EEB34604.1"/>
    <property type="molecule type" value="Genomic_DNA"/>
</dbReference>